<dbReference type="EMBL" id="QQXL01000004">
    <property type="protein sequence ID" value="RKW70317.1"/>
    <property type="molecule type" value="Genomic_DNA"/>
</dbReference>
<dbReference type="PANTHER" id="PTHR31435:SF10">
    <property type="entry name" value="BSR4717 PROTEIN"/>
    <property type="match status" value="1"/>
</dbReference>
<dbReference type="Pfam" id="PF14542">
    <property type="entry name" value="Acetyltransf_CG"/>
    <property type="match status" value="1"/>
</dbReference>
<proteinExistence type="predicted"/>
<evidence type="ECO:0000259" key="1">
    <source>
        <dbReference type="PROSITE" id="PS51729"/>
    </source>
</evidence>
<keyword evidence="3" id="KW-1185">Reference proteome</keyword>
<organism evidence="2 3">
    <name type="scientific">Galactobacter caseinivorans</name>
    <dbReference type="NCBI Taxonomy" id="2676123"/>
    <lineage>
        <taxon>Bacteria</taxon>
        <taxon>Bacillati</taxon>
        <taxon>Actinomycetota</taxon>
        <taxon>Actinomycetes</taxon>
        <taxon>Micrococcales</taxon>
        <taxon>Micrococcaceae</taxon>
        <taxon>Galactobacter</taxon>
    </lineage>
</organism>
<dbReference type="Gene3D" id="3.40.630.30">
    <property type="match status" value="1"/>
</dbReference>
<dbReference type="RefSeq" id="WP_121484970.1">
    <property type="nucleotide sequence ID" value="NZ_QQXL01000004.1"/>
</dbReference>
<dbReference type="InterPro" id="IPR045057">
    <property type="entry name" value="Gcn5-rel_NAT"/>
</dbReference>
<comment type="caution">
    <text evidence="2">The sequence shown here is derived from an EMBL/GenBank/DDBJ whole genome shotgun (WGS) entry which is preliminary data.</text>
</comment>
<evidence type="ECO:0000313" key="2">
    <source>
        <dbReference type="EMBL" id="RKW70317.1"/>
    </source>
</evidence>
<reference evidence="2 3" key="1">
    <citation type="submission" date="2018-07" db="EMBL/GenBank/DDBJ databases">
        <title>Arthrobacter sp. nov., isolated from raw cow's milk with high bacterial count.</title>
        <authorList>
            <person name="Hahne J."/>
            <person name="Isele D."/>
            <person name="Lipski A."/>
        </authorList>
    </citation>
    <scope>NUCLEOTIDE SEQUENCE [LARGE SCALE GENOMIC DNA]</scope>
    <source>
        <strain evidence="2 3">JZ R-183</strain>
    </source>
</reference>
<evidence type="ECO:0000313" key="3">
    <source>
        <dbReference type="Proteomes" id="UP000273119"/>
    </source>
</evidence>
<sequence length="111" mass="12369">MPENNDTITIVAKPERRRFEVQDNAEPIGKTQYVDHDGRRVFFHTDVDEAYAGRGLASDLVRTALDTTLAEGLVPVGVCPYVHAWLERHPDVKAKASEPTDPDFAALRPRG</sequence>
<dbReference type="AlphaFoldDB" id="A0A496PIM8"/>
<keyword evidence="2" id="KW-0808">Transferase</keyword>
<name>A0A496PIM8_9MICC</name>
<dbReference type="GO" id="GO:0016740">
    <property type="term" value="F:transferase activity"/>
    <property type="evidence" value="ECO:0007669"/>
    <property type="project" value="UniProtKB-KW"/>
</dbReference>
<dbReference type="PROSITE" id="PS51729">
    <property type="entry name" value="GNAT_YJDJ"/>
    <property type="match status" value="1"/>
</dbReference>
<accession>A0A496PIM8</accession>
<dbReference type="PANTHER" id="PTHR31435">
    <property type="entry name" value="PROTEIN NATD1"/>
    <property type="match status" value="1"/>
</dbReference>
<gene>
    <name evidence="2" type="ORF">DWQ67_07375</name>
</gene>
<protein>
    <submittedName>
        <fullName evidence="2">N-acetyltransferase</fullName>
    </submittedName>
</protein>
<dbReference type="SUPFAM" id="SSF55729">
    <property type="entry name" value="Acyl-CoA N-acyltransferases (Nat)"/>
    <property type="match status" value="1"/>
</dbReference>
<dbReference type="Proteomes" id="UP000273119">
    <property type="component" value="Unassembled WGS sequence"/>
</dbReference>
<dbReference type="InterPro" id="IPR016181">
    <property type="entry name" value="Acyl_CoA_acyltransferase"/>
</dbReference>
<feature type="domain" description="N-acetyltransferase" evidence="1">
    <location>
        <begin position="11"/>
        <end position="97"/>
    </location>
</feature>
<dbReference type="InterPro" id="IPR031165">
    <property type="entry name" value="GNAT_YJDJ"/>
</dbReference>